<organism evidence="1">
    <name type="scientific">Cyprideis torosa</name>
    <dbReference type="NCBI Taxonomy" id="163714"/>
    <lineage>
        <taxon>Eukaryota</taxon>
        <taxon>Metazoa</taxon>
        <taxon>Ecdysozoa</taxon>
        <taxon>Arthropoda</taxon>
        <taxon>Crustacea</taxon>
        <taxon>Oligostraca</taxon>
        <taxon>Ostracoda</taxon>
        <taxon>Podocopa</taxon>
        <taxon>Podocopida</taxon>
        <taxon>Cytherocopina</taxon>
        <taxon>Cytheroidea</taxon>
        <taxon>Cytherideidae</taxon>
        <taxon>Cyprideis</taxon>
    </lineage>
</organism>
<dbReference type="InterPro" id="IPR032675">
    <property type="entry name" value="LRR_dom_sf"/>
</dbReference>
<accession>A0A7R8WS25</accession>
<dbReference type="OrthoDB" id="676979at2759"/>
<reference evidence="1" key="1">
    <citation type="submission" date="2020-11" db="EMBL/GenBank/DDBJ databases">
        <authorList>
            <person name="Tran Van P."/>
        </authorList>
    </citation>
    <scope>NUCLEOTIDE SEQUENCE</scope>
</reference>
<dbReference type="EMBL" id="OB666337">
    <property type="protein sequence ID" value="CAD7233479.1"/>
    <property type="molecule type" value="Genomic_DNA"/>
</dbReference>
<gene>
    <name evidence="1" type="ORF">CTOB1V02_LOCUS11301</name>
</gene>
<sequence length="221" mass="24530">MWTLFCAVTLLSTTCVRTLDVPSPICASEITLQCLCSSDGQGGQDITCPASRPLDPPLVLNWRRKALTISCSENMNFMDYELLPQNASFGELSQLSFKFCPTPNGPIRNAILSRLGIPEVQLLTFQSHTDLTDSLSLNLFEGLDDLHGLVLDNNYLRTVDPHLFLVGHSCKTLKVETPLRSLIHLSLRSNQLTTFDPSFLPPHLKVCLAKKFKEVSLTLSI</sequence>
<dbReference type="Gene3D" id="3.80.10.10">
    <property type="entry name" value="Ribonuclease Inhibitor"/>
    <property type="match status" value="1"/>
</dbReference>
<evidence type="ECO:0000313" key="1">
    <source>
        <dbReference type="EMBL" id="CAD7233479.1"/>
    </source>
</evidence>
<protein>
    <submittedName>
        <fullName evidence="1">Uncharacterized protein</fullName>
    </submittedName>
</protein>
<proteinExistence type="predicted"/>
<dbReference type="SUPFAM" id="SSF52058">
    <property type="entry name" value="L domain-like"/>
    <property type="match status" value="1"/>
</dbReference>
<name>A0A7R8WS25_9CRUS</name>
<dbReference type="AlphaFoldDB" id="A0A7R8WS25"/>